<feature type="domain" description="Oligosaccharyl transferase STT3 N-terminal" evidence="9">
    <location>
        <begin position="119"/>
        <end position="287"/>
    </location>
</feature>
<feature type="transmembrane region" description="Helical" evidence="8">
    <location>
        <begin position="139"/>
        <end position="157"/>
    </location>
</feature>
<dbReference type="EMBL" id="JHEG04000002">
    <property type="protein sequence ID" value="KAF3883689.1"/>
    <property type="molecule type" value="Genomic_DNA"/>
</dbReference>
<feature type="transmembrane region" description="Helical" evidence="8">
    <location>
        <begin position="242"/>
        <end position="261"/>
    </location>
</feature>
<reference evidence="11" key="1">
    <citation type="journal article" date="2015" name="Genome Announc.">
        <title>Draft Genome Sequence of Tolypothrix boutellei Strain VB521301.</title>
        <authorList>
            <person name="Chandrababunaidu M.M."/>
            <person name="Singh D."/>
            <person name="Sen D."/>
            <person name="Bhan S."/>
            <person name="Das S."/>
            <person name="Gupta A."/>
            <person name="Adhikary S.P."/>
            <person name="Tripathy S."/>
        </authorList>
    </citation>
    <scope>NUCLEOTIDE SEQUENCE</scope>
    <source>
        <strain evidence="11">VB521301</strain>
    </source>
</reference>
<dbReference type="InterPro" id="IPR050297">
    <property type="entry name" value="LipidA_mod_glycosyltrf_83"/>
</dbReference>
<feature type="transmembrane region" description="Helical" evidence="8">
    <location>
        <begin position="281"/>
        <end position="298"/>
    </location>
</feature>
<evidence type="ECO:0000256" key="2">
    <source>
        <dbReference type="ARBA" id="ARBA00022475"/>
    </source>
</evidence>
<keyword evidence="3" id="KW-0328">Glycosyltransferase</keyword>
<dbReference type="PANTHER" id="PTHR33908:SF11">
    <property type="entry name" value="MEMBRANE PROTEIN"/>
    <property type="match status" value="1"/>
</dbReference>
<feature type="transmembrane region" description="Helical" evidence="8">
    <location>
        <begin position="7"/>
        <end position="25"/>
    </location>
</feature>
<protein>
    <submittedName>
        <fullName evidence="11">Membrane protein</fullName>
    </submittedName>
</protein>
<comment type="subcellular location">
    <subcellularLocation>
        <location evidence="1">Cell membrane</location>
        <topology evidence="1">Multi-pass membrane protein</topology>
    </subcellularLocation>
</comment>
<evidence type="ECO:0000313" key="10">
    <source>
        <dbReference type="EMBL" id="KAF3883689.1"/>
    </source>
</evidence>
<dbReference type="GO" id="GO:0005886">
    <property type="term" value="C:plasma membrane"/>
    <property type="evidence" value="ECO:0007669"/>
    <property type="project" value="UniProtKB-SubCell"/>
</dbReference>
<dbReference type="PANTHER" id="PTHR33908">
    <property type="entry name" value="MANNOSYLTRANSFERASE YKCB-RELATED"/>
    <property type="match status" value="1"/>
</dbReference>
<evidence type="ECO:0000313" key="12">
    <source>
        <dbReference type="Proteomes" id="UP000029738"/>
    </source>
</evidence>
<keyword evidence="2" id="KW-1003">Cell membrane</keyword>
<name>A0A0C1N753_9CYAN</name>
<keyword evidence="7 8" id="KW-0472">Membrane</keyword>
<dbReference type="InterPro" id="IPR048307">
    <property type="entry name" value="STT3_N"/>
</dbReference>
<dbReference type="Proteomes" id="UP000029738">
    <property type="component" value="Unassembled WGS sequence"/>
</dbReference>
<reference evidence="10" key="2">
    <citation type="submission" date="2019-11" db="EMBL/GenBank/DDBJ databases">
        <title>Improved Assembly of Tolypothrix boutellei genome.</title>
        <authorList>
            <person name="Sarangi A.N."/>
            <person name="Mukherjee M."/>
            <person name="Ghosh S."/>
            <person name="Singh D."/>
            <person name="Das A."/>
            <person name="Kant S."/>
            <person name="Prusty A."/>
            <person name="Tripathy S."/>
        </authorList>
    </citation>
    <scope>NUCLEOTIDE SEQUENCE</scope>
    <source>
        <strain evidence="10">VB521301</strain>
    </source>
</reference>
<evidence type="ECO:0000256" key="5">
    <source>
        <dbReference type="ARBA" id="ARBA00022692"/>
    </source>
</evidence>
<gene>
    <name evidence="11" type="ORF">DA73_0227585</name>
    <name evidence="10" type="ORF">DA73_0400038795</name>
</gene>
<dbReference type="Pfam" id="PF02516">
    <property type="entry name" value="STT3"/>
    <property type="match status" value="1"/>
</dbReference>
<evidence type="ECO:0000256" key="8">
    <source>
        <dbReference type="SAM" id="Phobius"/>
    </source>
</evidence>
<dbReference type="AlphaFoldDB" id="A0A0C1N753"/>
<evidence type="ECO:0000313" key="11">
    <source>
        <dbReference type="EMBL" id="KIE08366.1"/>
    </source>
</evidence>
<evidence type="ECO:0000259" key="9">
    <source>
        <dbReference type="Pfam" id="PF02516"/>
    </source>
</evidence>
<evidence type="ECO:0000256" key="1">
    <source>
        <dbReference type="ARBA" id="ARBA00004651"/>
    </source>
</evidence>
<feature type="transmembrane region" description="Helical" evidence="8">
    <location>
        <begin position="214"/>
        <end position="230"/>
    </location>
</feature>
<dbReference type="EMBL" id="JHEG02000058">
    <property type="protein sequence ID" value="KIE08366.1"/>
    <property type="molecule type" value="Genomic_DNA"/>
</dbReference>
<dbReference type="RefSeq" id="WP_038077168.1">
    <property type="nucleotide sequence ID" value="NZ_JHEG04000002.1"/>
</dbReference>
<keyword evidence="4" id="KW-0808">Transferase</keyword>
<feature type="transmembrane region" description="Helical" evidence="8">
    <location>
        <begin position="305"/>
        <end position="324"/>
    </location>
</feature>
<sequence length="575" mass="65624">MVNRKFLHYLCLIAVIFLGTFLRFWHLDLKPLWMDEVITAIFSLGKNYGNFPLDKAFPLQNLPTMFAFQPGQSCFEITKTVATESTHPPLFFCGMYTWLGWLAPLGEEWVAKLRSPSALFGVGAIVAIYYVNRVAFSPLAGLVAAALMAVSPFAVYLSQEARHYTLPMFLITLALLGLVKIQQDIEKHQTVRFFVWAGWAIVNAIGLYVHYFFALAFIAQIVTLLLLMYWQRTKIANQYQTWVAIFLYSSGVVLSFLPWLAIVFSHFNRSETDWIAPPQNIAPLFQTLLNWVLMLIALPVENQPLPIVLISGLLMVSFTFWISWQLLLGFKRLLSVPSVQTSTLVLFAFSGCVLLEFFAIAYFLGKDITNVPRYSFVYYPGWCALLAASLSQKEKYEQRIRSKKKYMIVSPLLICFFVGIICSVFVVSNFVFQKPFQPEQVAKNMNQDPSSSLMVVMAYRNYQDIALGLSFALALEPIRTQNMRTSPQCSIPDAQCPKSYFAFFKQSPDFSSVWQKLSQLPALDVNKLNLWIIGPGRKRVDYPTQVAISPQISCNIDSKEHYRIGIPYQLYRCDR</sequence>
<feature type="transmembrane region" description="Helical" evidence="8">
    <location>
        <begin position="406"/>
        <end position="432"/>
    </location>
</feature>
<evidence type="ECO:0000256" key="3">
    <source>
        <dbReference type="ARBA" id="ARBA00022676"/>
    </source>
</evidence>
<proteinExistence type="predicted"/>
<comment type="caution">
    <text evidence="11">The sequence shown here is derived from an EMBL/GenBank/DDBJ whole genome shotgun (WGS) entry which is preliminary data.</text>
</comment>
<evidence type="ECO:0000256" key="6">
    <source>
        <dbReference type="ARBA" id="ARBA00022989"/>
    </source>
</evidence>
<keyword evidence="6 8" id="KW-1133">Transmembrane helix</keyword>
<dbReference type="OrthoDB" id="416237at2"/>
<evidence type="ECO:0000256" key="4">
    <source>
        <dbReference type="ARBA" id="ARBA00022679"/>
    </source>
</evidence>
<feature type="transmembrane region" description="Helical" evidence="8">
    <location>
        <begin position="344"/>
        <end position="364"/>
    </location>
</feature>
<evidence type="ECO:0000256" key="7">
    <source>
        <dbReference type="ARBA" id="ARBA00023136"/>
    </source>
</evidence>
<dbReference type="STRING" id="1479485.DA73_0227585"/>
<accession>A0A0C1N753</accession>
<dbReference type="GO" id="GO:0009103">
    <property type="term" value="P:lipopolysaccharide biosynthetic process"/>
    <property type="evidence" value="ECO:0007669"/>
    <property type="project" value="UniProtKB-ARBA"/>
</dbReference>
<feature type="transmembrane region" description="Helical" evidence="8">
    <location>
        <begin position="163"/>
        <end position="179"/>
    </location>
</feature>
<organism evidence="11">
    <name type="scientific">Tolypothrix bouteillei VB521301</name>
    <dbReference type="NCBI Taxonomy" id="1479485"/>
    <lineage>
        <taxon>Bacteria</taxon>
        <taxon>Bacillati</taxon>
        <taxon>Cyanobacteriota</taxon>
        <taxon>Cyanophyceae</taxon>
        <taxon>Nostocales</taxon>
        <taxon>Tolypothrichaceae</taxon>
        <taxon>Tolypothrix</taxon>
    </lineage>
</organism>
<dbReference type="GO" id="GO:0016763">
    <property type="term" value="F:pentosyltransferase activity"/>
    <property type="evidence" value="ECO:0007669"/>
    <property type="project" value="TreeGrafter"/>
</dbReference>
<keyword evidence="12" id="KW-1185">Reference proteome</keyword>
<keyword evidence="5 8" id="KW-0812">Transmembrane</keyword>